<feature type="region of interest" description="Disordered" evidence="1">
    <location>
        <begin position="1"/>
        <end position="48"/>
    </location>
</feature>
<feature type="compositionally biased region" description="Gly residues" evidence="1">
    <location>
        <begin position="38"/>
        <end position="48"/>
    </location>
</feature>
<gene>
    <name evidence="2" type="ORF">FY004_21280</name>
</gene>
<dbReference type="EMBL" id="VSZQ01000116">
    <property type="protein sequence ID" value="TYR58820.1"/>
    <property type="molecule type" value="Genomic_DNA"/>
</dbReference>
<organism evidence="2 3">
    <name type="scientific">Streptomyces parvus</name>
    <dbReference type="NCBI Taxonomy" id="66428"/>
    <lineage>
        <taxon>Bacteria</taxon>
        <taxon>Bacillati</taxon>
        <taxon>Actinomycetota</taxon>
        <taxon>Actinomycetes</taxon>
        <taxon>Kitasatosporales</taxon>
        <taxon>Streptomycetaceae</taxon>
        <taxon>Streptomyces</taxon>
    </lineage>
</organism>
<evidence type="ECO:0000313" key="3">
    <source>
        <dbReference type="Proteomes" id="UP000323242"/>
    </source>
</evidence>
<dbReference type="Proteomes" id="UP000323242">
    <property type="component" value="Unassembled WGS sequence"/>
</dbReference>
<comment type="caution">
    <text evidence="2">The sequence shown here is derived from an EMBL/GenBank/DDBJ whole genome shotgun (WGS) entry which is preliminary data.</text>
</comment>
<protein>
    <submittedName>
        <fullName evidence="2">PadR family transcriptional regulator</fullName>
    </submittedName>
</protein>
<reference evidence="2 3" key="1">
    <citation type="submission" date="2019-08" db="EMBL/GenBank/DDBJ databases">
        <title>Draft genome for granaticin producer strain Streptomyces parvus C05.</title>
        <authorList>
            <person name="Gonzalez-Pimentel J.L."/>
        </authorList>
    </citation>
    <scope>NUCLEOTIDE SEQUENCE [LARGE SCALE GENOMIC DNA]</scope>
    <source>
        <strain evidence="2 3">C05</strain>
    </source>
</reference>
<evidence type="ECO:0000313" key="2">
    <source>
        <dbReference type="EMBL" id="TYR58820.1"/>
    </source>
</evidence>
<name>A0A5D4J4B7_9ACTN</name>
<sequence length="48" mass="4820">MRSHGHGYEHGPGHCGPGHHGRGEGDGRRAAFGPFGPPFGGGPFGGGR</sequence>
<evidence type="ECO:0000256" key="1">
    <source>
        <dbReference type="SAM" id="MobiDB-lite"/>
    </source>
</evidence>
<feature type="compositionally biased region" description="Basic and acidic residues" evidence="1">
    <location>
        <begin position="1"/>
        <end position="12"/>
    </location>
</feature>
<accession>A0A5D4J4B7</accession>
<dbReference type="AlphaFoldDB" id="A0A5D4J4B7"/>
<keyword evidence="3" id="KW-1185">Reference proteome</keyword>
<proteinExistence type="predicted"/>
<feature type="non-terminal residue" evidence="2">
    <location>
        <position position="48"/>
    </location>
</feature>